<dbReference type="InterPro" id="IPR013655">
    <property type="entry name" value="PAS_fold_3"/>
</dbReference>
<dbReference type="Proteomes" id="UP000597762">
    <property type="component" value="Unassembled WGS sequence"/>
</dbReference>
<protein>
    <submittedName>
        <fullName evidence="9">AHR</fullName>
    </submittedName>
</protein>
<organism evidence="9 10">
    <name type="scientific">Acanthosepion pharaonis</name>
    <name type="common">Pharaoh cuttlefish</name>
    <name type="synonym">Sepia pharaonis</name>
    <dbReference type="NCBI Taxonomy" id="158019"/>
    <lineage>
        <taxon>Eukaryota</taxon>
        <taxon>Metazoa</taxon>
        <taxon>Spiralia</taxon>
        <taxon>Lophotrochozoa</taxon>
        <taxon>Mollusca</taxon>
        <taxon>Cephalopoda</taxon>
        <taxon>Coleoidea</taxon>
        <taxon>Decapodiformes</taxon>
        <taxon>Sepiida</taxon>
        <taxon>Sepiina</taxon>
        <taxon>Sepiidae</taxon>
        <taxon>Acanthosepion</taxon>
    </lineage>
</organism>
<evidence type="ECO:0000256" key="4">
    <source>
        <dbReference type="ARBA" id="ARBA00023159"/>
    </source>
</evidence>
<keyword evidence="5" id="KW-0804">Transcription</keyword>
<proteinExistence type="predicted"/>
<dbReference type="SUPFAM" id="SSF55785">
    <property type="entry name" value="PYP-like sensor domain (PAS domain)"/>
    <property type="match status" value="2"/>
</dbReference>
<dbReference type="FunFam" id="3.30.450.20:FF:000074">
    <property type="entry name" value="Aryl hydrocarbon receptor"/>
    <property type="match status" value="1"/>
</dbReference>
<evidence type="ECO:0000256" key="7">
    <source>
        <dbReference type="SAM" id="MobiDB-lite"/>
    </source>
</evidence>
<dbReference type="OrthoDB" id="7788762at2759"/>
<feature type="domain" description="PAS" evidence="8">
    <location>
        <begin position="36"/>
        <end position="92"/>
    </location>
</feature>
<dbReference type="PANTHER" id="PTHR10649">
    <property type="entry name" value="ARYL HYDROCARBON RECEPTOR"/>
    <property type="match status" value="1"/>
</dbReference>
<dbReference type="FunFam" id="3.30.450.20:FF:000069">
    <property type="entry name" value="Aryl hydrocarbon receptor"/>
    <property type="match status" value="1"/>
</dbReference>
<name>A0A812AS35_ACAPH</name>
<evidence type="ECO:0000256" key="1">
    <source>
        <dbReference type="ARBA" id="ARBA00004123"/>
    </source>
</evidence>
<dbReference type="CDD" id="cd00130">
    <property type="entry name" value="PAS"/>
    <property type="match status" value="2"/>
</dbReference>
<accession>A0A812AS35</accession>
<dbReference type="GO" id="GO:0034751">
    <property type="term" value="C:aryl hydrocarbon receptor complex"/>
    <property type="evidence" value="ECO:0007669"/>
    <property type="project" value="TreeGrafter"/>
</dbReference>
<evidence type="ECO:0000256" key="2">
    <source>
        <dbReference type="ARBA" id="ARBA00023015"/>
    </source>
</evidence>
<dbReference type="InterPro" id="IPR039091">
    <property type="entry name" value="AHR/AHRR"/>
</dbReference>
<reference evidence="9" key="1">
    <citation type="submission" date="2021-01" db="EMBL/GenBank/DDBJ databases">
        <authorList>
            <person name="Li R."/>
            <person name="Bekaert M."/>
        </authorList>
    </citation>
    <scope>NUCLEOTIDE SEQUENCE</scope>
    <source>
        <strain evidence="9">Farmed</strain>
    </source>
</reference>
<evidence type="ECO:0000313" key="9">
    <source>
        <dbReference type="EMBL" id="CAE1155747.1"/>
    </source>
</evidence>
<evidence type="ECO:0000259" key="8">
    <source>
        <dbReference type="PROSITE" id="PS50112"/>
    </source>
</evidence>
<dbReference type="PANTHER" id="PTHR10649:SF12">
    <property type="entry name" value="SPINELESS, ISOFORM C"/>
    <property type="match status" value="1"/>
</dbReference>
<evidence type="ECO:0000256" key="6">
    <source>
        <dbReference type="ARBA" id="ARBA00023242"/>
    </source>
</evidence>
<keyword evidence="10" id="KW-1185">Reference proteome</keyword>
<evidence type="ECO:0000256" key="5">
    <source>
        <dbReference type="ARBA" id="ARBA00023163"/>
    </source>
</evidence>
<gene>
    <name evidence="9" type="ORF">SPHA_4548</name>
</gene>
<feature type="domain" description="PAS" evidence="8">
    <location>
        <begin position="205"/>
        <end position="241"/>
    </location>
</feature>
<evidence type="ECO:0000313" key="10">
    <source>
        <dbReference type="Proteomes" id="UP000597762"/>
    </source>
</evidence>
<dbReference type="AlphaFoldDB" id="A0A812AS35"/>
<sequence length="422" mass="47765">MTFIIAVLPDRYSIESHLLNRSHLFPEPGFSEGDSILQALYGFLFVVTCEGEVFFASRTVEQYLGFHQSDIIHQSVMELIHSEDREEFKRQLLWNSSLPPDKANITLHEIMLPENNHYLHRSFTVRFRCLLDNTSGFITLEISGWIRILHGQALKSEEPMLALFATCCPFGPLSLFDIPSRDLTFKSKHKMDLSPLSMDSRGKMMFGYSDRELVTKSGYDLVHPDDLSYFAAAHQELIKTGSSGLIAYRWIMKDLRWLWLQSSCKVVYKNSKPDFVICTHRQLTDDEGQDLFGKRGNEFKLPYPLLDLDICSGSGFPEDDFVTKSKTTKNKKQKSQLEHRSEAPTQQHKSVISDVNTNDKVSSGLMAGSLSTSSPIAGSTPASVIQLSEKANHNRSCEKQQPVMSSIPVPVVNSQSRLLTYL</sequence>
<keyword evidence="2" id="KW-0805">Transcription regulation</keyword>
<keyword evidence="3" id="KW-0238">DNA-binding</keyword>
<dbReference type="PROSITE" id="PS50112">
    <property type="entry name" value="PAS"/>
    <property type="match status" value="2"/>
</dbReference>
<dbReference type="Pfam" id="PF08447">
    <property type="entry name" value="PAS_3"/>
    <property type="match status" value="1"/>
</dbReference>
<dbReference type="GO" id="GO:0000976">
    <property type="term" value="F:transcription cis-regulatory region binding"/>
    <property type="evidence" value="ECO:0007669"/>
    <property type="project" value="TreeGrafter"/>
</dbReference>
<keyword evidence="4" id="KW-0010">Activator</keyword>
<dbReference type="SMART" id="SM00091">
    <property type="entry name" value="PAS"/>
    <property type="match status" value="2"/>
</dbReference>
<dbReference type="Gene3D" id="3.30.450.20">
    <property type="entry name" value="PAS domain"/>
    <property type="match status" value="2"/>
</dbReference>
<dbReference type="InterPro" id="IPR013767">
    <property type="entry name" value="PAS_fold"/>
</dbReference>
<dbReference type="GO" id="GO:0005634">
    <property type="term" value="C:nucleus"/>
    <property type="evidence" value="ECO:0007669"/>
    <property type="project" value="UniProtKB-SubCell"/>
</dbReference>
<dbReference type="InterPro" id="IPR035965">
    <property type="entry name" value="PAS-like_dom_sf"/>
</dbReference>
<dbReference type="GO" id="GO:0006805">
    <property type="term" value="P:xenobiotic metabolic process"/>
    <property type="evidence" value="ECO:0007669"/>
    <property type="project" value="InterPro"/>
</dbReference>
<feature type="compositionally biased region" description="Polar residues" evidence="7">
    <location>
        <begin position="343"/>
        <end position="356"/>
    </location>
</feature>
<feature type="region of interest" description="Disordered" evidence="7">
    <location>
        <begin position="321"/>
        <end position="356"/>
    </location>
</feature>
<dbReference type="InterPro" id="IPR000014">
    <property type="entry name" value="PAS"/>
</dbReference>
<dbReference type="EMBL" id="CAHIKZ030000145">
    <property type="protein sequence ID" value="CAE1155747.1"/>
    <property type="molecule type" value="Genomic_DNA"/>
</dbReference>
<evidence type="ECO:0000256" key="3">
    <source>
        <dbReference type="ARBA" id="ARBA00023125"/>
    </source>
</evidence>
<keyword evidence="6" id="KW-0539">Nucleus</keyword>
<comment type="caution">
    <text evidence="9">The sequence shown here is derived from an EMBL/GenBank/DDBJ whole genome shotgun (WGS) entry which is preliminary data.</text>
</comment>
<dbReference type="GO" id="GO:0004879">
    <property type="term" value="F:nuclear receptor activity"/>
    <property type="evidence" value="ECO:0007669"/>
    <property type="project" value="TreeGrafter"/>
</dbReference>
<dbReference type="Pfam" id="PF00989">
    <property type="entry name" value="PAS"/>
    <property type="match status" value="1"/>
</dbReference>
<comment type="subcellular location">
    <subcellularLocation>
        <location evidence="1">Nucleus</location>
    </subcellularLocation>
</comment>